<dbReference type="HOGENOM" id="CLU_135650_0_3_9"/>
<comment type="similarity">
    <text evidence="1">Belongs to the UPF0213 family.</text>
</comment>
<dbReference type="InterPro" id="IPR035901">
    <property type="entry name" value="GIY-YIG_endonuc_sf"/>
</dbReference>
<evidence type="ECO:0000259" key="2">
    <source>
        <dbReference type="PROSITE" id="PS50164"/>
    </source>
</evidence>
<accession>B0N927</accession>
<proteinExistence type="inferred from homology"/>
<dbReference type="Gene3D" id="3.40.1440.10">
    <property type="entry name" value="GIY-YIG endonuclease"/>
    <property type="match status" value="1"/>
</dbReference>
<dbReference type="Proteomes" id="UP000005798">
    <property type="component" value="Unassembled WGS sequence"/>
</dbReference>
<dbReference type="PANTHER" id="PTHR34477">
    <property type="entry name" value="UPF0213 PROTEIN YHBQ"/>
    <property type="match status" value="1"/>
</dbReference>
<dbReference type="InterPro" id="IPR000305">
    <property type="entry name" value="GIY-YIG_endonuc"/>
</dbReference>
<gene>
    <name evidence="3" type="ORF">CLORAM_03158</name>
</gene>
<evidence type="ECO:0000313" key="3">
    <source>
        <dbReference type="EMBL" id="EDS17184.1"/>
    </source>
</evidence>
<dbReference type="CDD" id="cd10456">
    <property type="entry name" value="GIY-YIG_UPF0213"/>
    <property type="match status" value="1"/>
</dbReference>
<keyword evidence="4" id="KW-1185">Reference proteome</keyword>
<organism evidence="3 4">
    <name type="scientific">Thomasclavelia ramosa DSM 1402</name>
    <dbReference type="NCBI Taxonomy" id="445974"/>
    <lineage>
        <taxon>Bacteria</taxon>
        <taxon>Bacillati</taxon>
        <taxon>Bacillota</taxon>
        <taxon>Erysipelotrichia</taxon>
        <taxon>Erysipelotrichales</taxon>
        <taxon>Coprobacillaceae</taxon>
        <taxon>Thomasclavelia</taxon>
    </lineage>
</organism>
<dbReference type="EMBL" id="ABFX02000013">
    <property type="protein sequence ID" value="EDS17184.1"/>
    <property type="molecule type" value="Genomic_DNA"/>
</dbReference>
<dbReference type="Pfam" id="PF01541">
    <property type="entry name" value="GIY-YIG"/>
    <property type="match status" value="1"/>
</dbReference>
<feature type="domain" description="GIY-YIG" evidence="2">
    <location>
        <begin position="27"/>
        <end position="102"/>
    </location>
</feature>
<dbReference type="PANTHER" id="PTHR34477:SF1">
    <property type="entry name" value="UPF0213 PROTEIN YHBQ"/>
    <property type="match status" value="1"/>
</dbReference>
<reference evidence="3" key="1">
    <citation type="submission" date="2007-11" db="EMBL/GenBank/DDBJ databases">
        <authorList>
            <person name="Fulton L."/>
            <person name="Clifton S."/>
            <person name="Fulton B."/>
            <person name="Xu J."/>
            <person name="Minx P."/>
            <person name="Pepin K.H."/>
            <person name="Johnson M."/>
            <person name="Thiruvilangam P."/>
            <person name="Bhonagiri V."/>
            <person name="Nash W.E."/>
            <person name="Mardis E.R."/>
            <person name="Wilson R.K."/>
        </authorList>
    </citation>
    <scope>NUCLEOTIDE SEQUENCE [LARGE SCALE GENOMIC DNA]</scope>
    <source>
        <strain evidence="3">DSM 1402</strain>
    </source>
</reference>
<reference evidence="3" key="2">
    <citation type="submission" date="2014-06" db="EMBL/GenBank/DDBJ databases">
        <title>Draft genome sequence of Clostridium ramosum(DSM 1402).</title>
        <authorList>
            <person name="Sudarsanam P."/>
            <person name="Ley R."/>
            <person name="Guruge J."/>
            <person name="Turnbaugh P.J."/>
            <person name="Mahowald M."/>
            <person name="Liep D."/>
            <person name="Gordon J."/>
        </authorList>
    </citation>
    <scope>NUCLEOTIDE SEQUENCE</scope>
    <source>
        <strain evidence="3">DSM 1402</strain>
    </source>
</reference>
<evidence type="ECO:0000313" key="4">
    <source>
        <dbReference type="Proteomes" id="UP000005798"/>
    </source>
</evidence>
<evidence type="ECO:0000256" key="1">
    <source>
        <dbReference type="ARBA" id="ARBA00007435"/>
    </source>
</evidence>
<dbReference type="eggNOG" id="COG2827">
    <property type="taxonomic scope" value="Bacteria"/>
</dbReference>
<comment type="caution">
    <text evidence="3">The sequence shown here is derived from an EMBL/GenBank/DDBJ whole genome shotgun (WGS) entry which is preliminary data.</text>
</comment>
<name>B0N927_9FIRM</name>
<dbReference type="AlphaFoldDB" id="B0N927"/>
<dbReference type="SUPFAM" id="SSF82771">
    <property type="entry name" value="GIY-YIG endonuclease"/>
    <property type="match status" value="1"/>
</dbReference>
<dbReference type="InterPro" id="IPR050190">
    <property type="entry name" value="UPF0213_domain"/>
</dbReference>
<protein>
    <submittedName>
        <fullName evidence="3">GIY-YIG catalytic domain protein</fullName>
    </submittedName>
</protein>
<dbReference type="SMART" id="SM00465">
    <property type="entry name" value="GIYc"/>
    <property type="match status" value="1"/>
</dbReference>
<sequence length="106" mass="12546">MTRHLKLTIIPIISYNINNKSKGEIMKTNYVYIVKCQDNTFYTGWTTDLVKRINAHNHGKGAKYTKARRPVELVYFEEYTEKSLALKREYAIKQMTRKEKELLINS</sequence>
<dbReference type="PROSITE" id="PS50164">
    <property type="entry name" value="GIY_YIG"/>
    <property type="match status" value="1"/>
</dbReference>